<protein>
    <submittedName>
        <fullName evidence="1">Uncharacterized protein</fullName>
    </submittedName>
</protein>
<gene>
    <name evidence="1" type="ORF">EYC80_004272</name>
</gene>
<evidence type="ECO:0000313" key="1">
    <source>
        <dbReference type="EMBL" id="KAB8304955.1"/>
    </source>
</evidence>
<accession>A0A5N6KMN0</accession>
<dbReference type="EMBL" id="VIGI01000001">
    <property type="protein sequence ID" value="KAB8304955.1"/>
    <property type="molecule type" value="Genomic_DNA"/>
</dbReference>
<sequence>MKRARIAKRLFSLEYGTPGIITRLMKFSTDLCSWNYISSRYILQKIYLHGQMNRRSANKIKLNDTRLYNLATSA</sequence>
<name>A0A5N6KMN0_MONLA</name>
<organism evidence="1 2">
    <name type="scientific">Monilinia laxa</name>
    <name type="common">Brown rot fungus</name>
    <name type="synonym">Sclerotinia laxa</name>
    <dbReference type="NCBI Taxonomy" id="61186"/>
    <lineage>
        <taxon>Eukaryota</taxon>
        <taxon>Fungi</taxon>
        <taxon>Dikarya</taxon>
        <taxon>Ascomycota</taxon>
        <taxon>Pezizomycotina</taxon>
        <taxon>Leotiomycetes</taxon>
        <taxon>Helotiales</taxon>
        <taxon>Sclerotiniaceae</taxon>
        <taxon>Monilinia</taxon>
    </lineage>
</organism>
<reference evidence="1 2" key="1">
    <citation type="submission" date="2019-06" db="EMBL/GenBank/DDBJ databases">
        <title>Genome Sequence of the Brown Rot Fungal Pathogen Monilinia laxa.</title>
        <authorList>
            <person name="De Miccolis Angelini R.M."/>
            <person name="Landi L."/>
            <person name="Abate D."/>
            <person name="Pollastro S."/>
            <person name="Romanazzi G."/>
            <person name="Faretra F."/>
        </authorList>
    </citation>
    <scope>NUCLEOTIDE SEQUENCE [LARGE SCALE GENOMIC DNA]</scope>
    <source>
        <strain evidence="1 2">Mlax316</strain>
    </source>
</reference>
<evidence type="ECO:0000313" key="2">
    <source>
        <dbReference type="Proteomes" id="UP000326757"/>
    </source>
</evidence>
<comment type="caution">
    <text evidence="1">The sequence shown here is derived from an EMBL/GenBank/DDBJ whole genome shotgun (WGS) entry which is preliminary data.</text>
</comment>
<dbReference type="Proteomes" id="UP000326757">
    <property type="component" value="Unassembled WGS sequence"/>
</dbReference>
<dbReference type="AlphaFoldDB" id="A0A5N6KMN0"/>
<proteinExistence type="predicted"/>
<keyword evidence="2" id="KW-1185">Reference proteome</keyword>